<keyword evidence="2 5" id="KW-0812">Transmembrane</keyword>
<organism evidence="6 7">
    <name type="scientific">Pseudonocardia aurantiaca</name>
    <dbReference type="NCBI Taxonomy" id="75290"/>
    <lineage>
        <taxon>Bacteria</taxon>
        <taxon>Bacillati</taxon>
        <taxon>Actinomycetota</taxon>
        <taxon>Actinomycetes</taxon>
        <taxon>Pseudonocardiales</taxon>
        <taxon>Pseudonocardiaceae</taxon>
        <taxon>Pseudonocardia</taxon>
    </lineage>
</organism>
<accession>A0ABW4FMK0</accession>
<keyword evidence="3 5" id="KW-1133">Transmembrane helix</keyword>
<comment type="caution">
    <text evidence="6">The sequence shown here is derived from an EMBL/GenBank/DDBJ whole genome shotgun (WGS) entry which is preliminary data.</text>
</comment>
<dbReference type="SUPFAM" id="SSF90123">
    <property type="entry name" value="ABC transporter transmembrane region"/>
    <property type="match status" value="1"/>
</dbReference>
<evidence type="ECO:0000313" key="7">
    <source>
        <dbReference type="Proteomes" id="UP001597145"/>
    </source>
</evidence>
<evidence type="ECO:0000256" key="3">
    <source>
        <dbReference type="ARBA" id="ARBA00022989"/>
    </source>
</evidence>
<dbReference type="RefSeq" id="WP_379659854.1">
    <property type="nucleotide sequence ID" value="NZ_JBHUCP010000013.1"/>
</dbReference>
<protein>
    <recommendedName>
        <fullName evidence="8">Thiol reductant ABC exporter subunit CydD</fullName>
    </recommendedName>
</protein>
<keyword evidence="7" id="KW-1185">Reference proteome</keyword>
<dbReference type="EMBL" id="JBHUCP010000013">
    <property type="protein sequence ID" value="MFD1531563.1"/>
    <property type="molecule type" value="Genomic_DNA"/>
</dbReference>
<reference evidence="7" key="1">
    <citation type="journal article" date="2019" name="Int. J. Syst. Evol. Microbiol.">
        <title>The Global Catalogue of Microorganisms (GCM) 10K type strain sequencing project: providing services to taxonomists for standard genome sequencing and annotation.</title>
        <authorList>
            <consortium name="The Broad Institute Genomics Platform"/>
            <consortium name="The Broad Institute Genome Sequencing Center for Infectious Disease"/>
            <person name="Wu L."/>
            <person name="Ma J."/>
        </authorList>
    </citation>
    <scope>NUCLEOTIDE SEQUENCE [LARGE SCALE GENOMIC DNA]</scope>
    <source>
        <strain evidence="7">JCM 12165</strain>
    </source>
</reference>
<keyword evidence="4 5" id="KW-0472">Membrane</keyword>
<proteinExistence type="predicted"/>
<dbReference type="Proteomes" id="UP001597145">
    <property type="component" value="Unassembled WGS sequence"/>
</dbReference>
<evidence type="ECO:0000256" key="5">
    <source>
        <dbReference type="SAM" id="Phobius"/>
    </source>
</evidence>
<dbReference type="InterPro" id="IPR036640">
    <property type="entry name" value="ABC1_TM_sf"/>
</dbReference>
<feature type="transmembrane region" description="Helical" evidence="5">
    <location>
        <begin position="21"/>
        <end position="41"/>
    </location>
</feature>
<feature type="transmembrane region" description="Helical" evidence="5">
    <location>
        <begin position="47"/>
        <end position="69"/>
    </location>
</feature>
<name>A0ABW4FMK0_9PSEU</name>
<gene>
    <name evidence="6" type="ORF">ACFSCY_19190</name>
</gene>
<evidence type="ECO:0000256" key="4">
    <source>
        <dbReference type="ARBA" id="ARBA00023136"/>
    </source>
</evidence>
<evidence type="ECO:0000256" key="1">
    <source>
        <dbReference type="ARBA" id="ARBA00004651"/>
    </source>
</evidence>
<sequence>MTGLNRRLLQHAPAVRGFVGLGAAIGVATALLVIAQAGLLAEAITAAFLGGAGLADLAALVTALVGVVLGRAALAWGAEVAA</sequence>
<evidence type="ECO:0008006" key="8">
    <source>
        <dbReference type="Google" id="ProtNLM"/>
    </source>
</evidence>
<feature type="non-terminal residue" evidence="6">
    <location>
        <position position="82"/>
    </location>
</feature>
<comment type="subcellular location">
    <subcellularLocation>
        <location evidence="1">Cell membrane</location>
        <topology evidence="1">Multi-pass membrane protein</topology>
    </subcellularLocation>
</comment>
<evidence type="ECO:0000313" key="6">
    <source>
        <dbReference type="EMBL" id="MFD1531563.1"/>
    </source>
</evidence>
<evidence type="ECO:0000256" key="2">
    <source>
        <dbReference type="ARBA" id="ARBA00022692"/>
    </source>
</evidence>